<keyword evidence="2" id="KW-1185">Reference proteome</keyword>
<reference evidence="2" key="1">
    <citation type="submission" date="2016-10" db="EMBL/GenBank/DDBJ databases">
        <authorList>
            <person name="Varghese N."/>
            <person name="Submissions S."/>
        </authorList>
    </citation>
    <scope>NUCLEOTIDE SEQUENCE [LARGE SCALE GENOMIC DNA]</scope>
    <source>
        <strain evidence="2">DSM 26382</strain>
    </source>
</reference>
<protein>
    <submittedName>
        <fullName evidence="1">Uncharacterized protein</fullName>
    </submittedName>
</protein>
<gene>
    <name evidence="1" type="ORF">SAMN05216576_107281</name>
</gene>
<name>A0A1G6Q6B6_9GAMM</name>
<dbReference type="AlphaFoldDB" id="A0A1G6Q6B6"/>
<evidence type="ECO:0000313" key="1">
    <source>
        <dbReference type="EMBL" id="SDC87858.1"/>
    </source>
</evidence>
<sequence>MYRIGNLLNPLPCDQEFPDISTARDAAVEKAAKSKCTPVAIWGDDSIVVALFLAGEEFVPA</sequence>
<organism evidence="1 2">
    <name type="scientific">Ectopseudomonas chengduensis</name>
    <dbReference type="NCBI Taxonomy" id="489632"/>
    <lineage>
        <taxon>Bacteria</taxon>
        <taxon>Pseudomonadati</taxon>
        <taxon>Pseudomonadota</taxon>
        <taxon>Gammaproteobacteria</taxon>
        <taxon>Pseudomonadales</taxon>
        <taxon>Pseudomonadaceae</taxon>
        <taxon>Ectopseudomonas</taxon>
    </lineage>
</organism>
<dbReference type="EMBL" id="FMZQ01000007">
    <property type="protein sequence ID" value="SDC87858.1"/>
    <property type="molecule type" value="Genomic_DNA"/>
</dbReference>
<proteinExistence type="predicted"/>
<dbReference type="Proteomes" id="UP000199467">
    <property type="component" value="Unassembled WGS sequence"/>
</dbReference>
<evidence type="ECO:0000313" key="2">
    <source>
        <dbReference type="Proteomes" id="UP000199467"/>
    </source>
</evidence>
<accession>A0A1G6Q6B6</accession>